<protein>
    <submittedName>
        <fullName evidence="1">Uncharacterized protein</fullName>
    </submittedName>
</protein>
<evidence type="ECO:0000313" key="2">
    <source>
        <dbReference type="Proteomes" id="UP000814033"/>
    </source>
</evidence>
<keyword evidence="2" id="KW-1185">Reference proteome</keyword>
<organism evidence="1 2">
    <name type="scientific">Auriscalpium vulgare</name>
    <dbReference type="NCBI Taxonomy" id="40419"/>
    <lineage>
        <taxon>Eukaryota</taxon>
        <taxon>Fungi</taxon>
        <taxon>Dikarya</taxon>
        <taxon>Basidiomycota</taxon>
        <taxon>Agaricomycotina</taxon>
        <taxon>Agaricomycetes</taxon>
        <taxon>Russulales</taxon>
        <taxon>Auriscalpiaceae</taxon>
        <taxon>Auriscalpium</taxon>
    </lineage>
</organism>
<name>A0ACB8RQB3_9AGAM</name>
<comment type="caution">
    <text evidence="1">The sequence shown here is derived from an EMBL/GenBank/DDBJ whole genome shotgun (WGS) entry which is preliminary data.</text>
</comment>
<sequence>MALNVPLEIQTMIIEWVYKLSQHYIVDYATLRVCALVCKAWTSTAQRLLLRRPFTIFIRPFDRFTNRALLLLHTLHDRPSLATHILTIQIIISDINDTHVDHPQLAILGLCPGVQYIEVDFYSGQKLKPALGARLRSLDLHPVVLSVDGTHEAICNFVEMWPSVRVVDFHLQHESDINDSYWPLRGLSSAEAMSLHHGRSISLLPLDIDDYMRTRVFWTDLLSQIHTLRIVGPFPPAEVFERIARLETLVFSELPGNNAIGLPKTLRRVGYLLNGELKLDNAQDIKPFTLVLRTLPELQHVSATRLSPPHQLAMLHEVCRERGVDFEVFENMYHVWRPQDIDWI</sequence>
<gene>
    <name evidence="1" type="ORF">FA95DRAFT_1607121</name>
</gene>
<reference evidence="1" key="1">
    <citation type="submission" date="2021-02" db="EMBL/GenBank/DDBJ databases">
        <authorList>
            <consortium name="DOE Joint Genome Institute"/>
            <person name="Ahrendt S."/>
            <person name="Looney B.P."/>
            <person name="Miyauchi S."/>
            <person name="Morin E."/>
            <person name="Drula E."/>
            <person name="Courty P.E."/>
            <person name="Chicoki N."/>
            <person name="Fauchery L."/>
            <person name="Kohler A."/>
            <person name="Kuo A."/>
            <person name="Labutti K."/>
            <person name="Pangilinan J."/>
            <person name="Lipzen A."/>
            <person name="Riley R."/>
            <person name="Andreopoulos W."/>
            <person name="He G."/>
            <person name="Johnson J."/>
            <person name="Barry K.W."/>
            <person name="Grigoriev I.V."/>
            <person name="Nagy L."/>
            <person name="Hibbett D."/>
            <person name="Henrissat B."/>
            <person name="Matheny P.B."/>
            <person name="Labbe J."/>
            <person name="Martin F."/>
        </authorList>
    </citation>
    <scope>NUCLEOTIDE SEQUENCE</scope>
    <source>
        <strain evidence="1">FP105234-sp</strain>
    </source>
</reference>
<accession>A0ACB8RQB3</accession>
<evidence type="ECO:0000313" key="1">
    <source>
        <dbReference type="EMBL" id="KAI0046199.1"/>
    </source>
</evidence>
<proteinExistence type="predicted"/>
<reference evidence="1" key="2">
    <citation type="journal article" date="2022" name="New Phytol.">
        <title>Evolutionary transition to the ectomycorrhizal habit in the genomes of a hyperdiverse lineage of mushroom-forming fungi.</title>
        <authorList>
            <person name="Looney B."/>
            <person name="Miyauchi S."/>
            <person name="Morin E."/>
            <person name="Drula E."/>
            <person name="Courty P.E."/>
            <person name="Kohler A."/>
            <person name="Kuo A."/>
            <person name="LaButti K."/>
            <person name="Pangilinan J."/>
            <person name="Lipzen A."/>
            <person name="Riley R."/>
            <person name="Andreopoulos W."/>
            <person name="He G."/>
            <person name="Johnson J."/>
            <person name="Nolan M."/>
            <person name="Tritt A."/>
            <person name="Barry K.W."/>
            <person name="Grigoriev I.V."/>
            <person name="Nagy L.G."/>
            <person name="Hibbett D."/>
            <person name="Henrissat B."/>
            <person name="Matheny P.B."/>
            <person name="Labbe J."/>
            <person name="Martin F.M."/>
        </authorList>
    </citation>
    <scope>NUCLEOTIDE SEQUENCE</scope>
    <source>
        <strain evidence="1">FP105234-sp</strain>
    </source>
</reference>
<dbReference type="Proteomes" id="UP000814033">
    <property type="component" value="Unassembled WGS sequence"/>
</dbReference>
<dbReference type="EMBL" id="MU275932">
    <property type="protein sequence ID" value="KAI0046199.1"/>
    <property type="molecule type" value="Genomic_DNA"/>
</dbReference>